<proteinExistence type="predicted"/>
<gene>
    <name evidence="1" type="ORF">ARMGADRAFT_1037218</name>
</gene>
<name>A0A2H3D7H7_ARMGA</name>
<reference evidence="2" key="1">
    <citation type="journal article" date="2017" name="Nat. Ecol. Evol.">
        <title>Genome expansion and lineage-specific genetic innovations in the forest pathogenic fungi Armillaria.</title>
        <authorList>
            <person name="Sipos G."/>
            <person name="Prasanna A.N."/>
            <person name="Walter M.C."/>
            <person name="O'Connor E."/>
            <person name="Balint B."/>
            <person name="Krizsan K."/>
            <person name="Kiss B."/>
            <person name="Hess J."/>
            <person name="Varga T."/>
            <person name="Slot J."/>
            <person name="Riley R."/>
            <person name="Boka B."/>
            <person name="Rigling D."/>
            <person name="Barry K."/>
            <person name="Lee J."/>
            <person name="Mihaltcheva S."/>
            <person name="LaButti K."/>
            <person name="Lipzen A."/>
            <person name="Waldron R."/>
            <person name="Moloney N.M."/>
            <person name="Sperisen C."/>
            <person name="Kredics L."/>
            <person name="Vagvoelgyi C."/>
            <person name="Patrignani A."/>
            <person name="Fitzpatrick D."/>
            <person name="Nagy I."/>
            <person name="Doyle S."/>
            <person name="Anderson J.B."/>
            <person name="Grigoriev I.V."/>
            <person name="Gueldener U."/>
            <person name="Muensterkoetter M."/>
            <person name="Nagy L.G."/>
        </authorList>
    </citation>
    <scope>NUCLEOTIDE SEQUENCE [LARGE SCALE GENOMIC DNA]</scope>
    <source>
        <strain evidence="2">Ar21-2</strain>
    </source>
</reference>
<protein>
    <submittedName>
        <fullName evidence="1">Uncharacterized protein</fullName>
    </submittedName>
</protein>
<dbReference type="Proteomes" id="UP000217790">
    <property type="component" value="Unassembled WGS sequence"/>
</dbReference>
<evidence type="ECO:0000313" key="1">
    <source>
        <dbReference type="EMBL" id="PBK84283.1"/>
    </source>
</evidence>
<evidence type="ECO:0000313" key="2">
    <source>
        <dbReference type="Proteomes" id="UP000217790"/>
    </source>
</evidence>
<dbReference type="InParanoid" id="A0A2H3D7H7"/>
<sequence>MALQTETEPPRDLKMFMPSDDNSDMSRLWKEYELELNREGMDEEDSHSTLMRGQFYCSNDIPALNFQTGRPLSSLVTTAPGLHSVIKKEVDTTSKLQHFFALPSMLKTLTDEGQKNLGASEVGSHLGAMEGWQTVVLMSESLVNWYPLNPFSSMAPKPKPALKQSASTFNPSVAKNIPYKTSGSGTDFFGGFSIPSPEDPPPIFPDENPDDEFGWLFRDEERRSHILSYVDLKENVQDWEDVQDPPRDT</sequence>
<keyword evidence="2" id="KW-1185">Reference proteome</keyword>
<dbReference type="EMBL" id="KZ293699">
    <property type="protein sequence ID" value="PBK84283.1"/>
    <property type="molecule type" value="Genomic_DNA"/>
</dbReference>
<accession>A0A2H3D7H7</accession>
<organism evidence="1 2">
    <name type="scientific">Armillaria gallica</name>
    <name type="common">Bulbous honey fungus</name>
    <name type="synonym">Armillaria bulbosa</name>
    <dbReference type="NCBI Taxonomy" id="47427"/>
    <lineage>
        <taxon>Eukaryota</taxon>
        <taxon>Fungi</taxon>
        <taxon>Dikarya</taxon>
        <taxon>Basidiomycota</taxon>
        <taxon>Agaricomycotina</taxon>
        <taxon>Agaricomycetes</taxon>
        <taxon>Agaricomycetidae</taxon>
        <taxon>Agaricales</taxon>
        <taxon>Marasmiineae</taxon>
        <taxon>Physalacriaceae</taxon>
        <taxon>Armillaria</taxon>
    </lineage>
</organism>
<dbReference type="AlphaFoldDB" id="A0A2H3D7H7"/>